<evidence type="ECO:0000313" key="1">
    <source>
        <dbReference type="EMBL" id="MEQ2305689.1"/>
    </source>
</evidence>
<proteinExistence type="predicted"/>
<name>A0ABV0ZIJ9_9TELE</name>
<keyword evidence="2" id="KW-1185">Reference proteome</keyword>
<evidence type="ECO:0000313" key="2">
    <source>
        <dbReference type="Proteomes" id="UP001469553"/>
    </source>
</evidence>
<protein>
    <submittedName>
        <fullName evidence="1">Uncharacterized protein</fullName>
    </submittedName>
</protein>
<gene>
    <name evidence="1" type="ORF">AMECASPLE_000559</name>
</gene>
<comment type="caution">
    <text evidence="1">The sequence shown here is derived from an EMBL/GenBank/DDBJ whole genome shotgun (WGS) entry which is preliminary data.</text>
</comment>
<reference evidence="1 2" key="1">
    <citation type="submission" date="2021-06" db="EMBL/GenBank/DDBJ databases">
        <authorList>
            <person name="Palmer J.M."/>
        </authorList>
    </citation>
    <scope>NUCLEOTIDE SEQUENCE [LARGE SCALE GENOMIC DNA]</scope>
    <source>
        <strain evidence="1 2">AS_MEX2019</strain>
        <tissue evidence="1">Muscle</tissue>
    </source>
</reference>
<organism evidence="1 2">
    <name type="scientific">Ameca splendens</name>
    <dbReference type="NCBI Taxonomy" id="208324"/>
    <lineage>
        <taxon>Eukaryota</taxon>
        <taxon>Metazoa</taxon>
        <taxon>Chordata</taxon>
        <taxon>Craniata</taxon>
        <taxon>Vertebrata</taxon>
        <taxon>Euteleostomi</taxon>
        <taxon>Actinopterygii</taxon>
        <taxon>Neopterygii</taxon>
        <taxon>Teleostei</taxon>
        <taxon>Neoteleostei</taxon>
        <taxon>Acanthomorphata</taxon>
        <taxon>Ovalentaria</taxon>
        <taxon>Atherinomorphae</taxon>
        <taxon>Cyprinodontiformes</taxon>
        <taxon>Goodeidae</taxon>
        <taxon>Ameca</taxon>
    </lineage>
</organism>
<sequence length="92" mass="9910">MLSADSKVNGHGPSLRGETACINAADECEVFPLPLRTPLIISTLESVVSFRLCEMIIVMARRALSLLACLTSLTTREQAARLNDKVIPANPS</sequence>
<dbReference type="EMBL" id="JAHRIP010065849">
    <property type="protein sequence ID" value="MEQ2305689.1"/>
    <property type="molecule type" value="Genomic_DNA"/>
</dbReference>
<dbReference type="Proteomes" id="UP001469553">
    <property type="component" value="Unassembled WGS sequence"/>
</dbReference>
<accession>A0ABV0ZIJ9</accession>